<evidence type="ECO:0000313" key="2">
    <source>
        <dbReference type="EMBL" id="MPC80459.1"/>
    </source>
</evidence>
<name>A0A5B7IF41_PORTR</name>
<gene>
    <name evidence="2" type="ORF">E2C01_075039</name>
</gene>
<dbReference type="EMBL" id="VSRR010054076">
    <property type="protein sequence ID" value="MPC80459.1"/>
    <property type="molecule type" value="Genomic_DNA"/>
</dbReference>
<proteinExistence type="predicted"/>
<reference evidence="2 3" key="1">
    <citation type="submission" date="2019-05" db="EMBL/GenBank/DDBJ databases">
        <title>Another draft genome of Portunus trituberculatus and its Hox gene families provides insights of decapod evolution.</title>
        <authorList>
            <person name="Jeong J.-H."/>
            <person name="Song I."/>
            <person name="Kim S."/>
            <person name="Choi T."/>
            <person name="Kim D."/>
            <person name="Ryu S."/>
            <person name="Kim W."/>
        </authorList>
    </citation>
    <scope>NUCLEOTIDE SEQUENCE [LARGE SCALE GENOMIC DNA]</scope>
    <source>
        <tissue evidence="2">Muscle</tissue>
    </source>
</reference>
<evidence type="ECO:0000313" key="3">
    <source>
        <dbReference type="Proteomes" id="UP000324222"/>
    </source>
</evidence>
<sequence length="65" mass="6936">MIQLTDGRGNPTPPCSARLHPVSSPLAPRTTPPLHPPTTAQRHSHVLTRASTASLCSSSKHHPIE</sequence>
<protein>
    <submittedName>
        <fullName evidence="2">Uncharacterized protein</fullName>
    </submittedName>
</protein>
<keyword evidence="3" id="KW-1185">Reference proteome</keyword>
<evidence type="ECO:0000256" key="1">
    <source>
        <dbReference type="SAM" id="MobiDB-lite"/>
    </source>
</evidence>
<organism evidence="2 3">
    <name type="scientific">Portunus trituberculatus</name>
    <name type="common">Swimming crab</name>
    <name type="synonym">Neptunus trituberculatus</name>
    <dbReference type="NCBI Taxonomy" id="210409"/>
    <lineage>
        <taxon>Eukaryota</taxon>
        <taxon>Metazoa</taxon>
        <taxon>Ecdysozoa</taxon>
        <taxon>Arthropoda</taxon>
        <taxon>Crustacea</taxon>
        <taxon>Multicrustacea</taxon>
        <taxon>Malacostraca</taxon>
        <taxon>Eumalacostraca</taxon>
        <taxon>Eucarida</taxon>
        <taxon>Decapoda</taxon>
        <taxon>Pleocyemata</taxon>
        <taxon>Brachyura</taxon>
        <taxon>Eubrachyura</taxon>
        <taxon>Portunoidea</taxon>
        <taxon>Portunidae</taxon>
        <taxon>Portuninae</taxon>
        <taxon>Portunus</taxon>
    </lineage>
</organism>
<feature type="region of interest" description="Disordered" evidence="1">
    <location>
        <begin position="1"/>
        <end position="65"/>
    </location>
</feature>
<dbReference type="Proteomes" id="UP000324222">
    <property type="component" value="Unassembled WGS sequence"/>
</dbReference>
<accession>A0A5B7IF41</accession>
<dbReference type="AlphaFoldDB" id="A0A5B7IF41"/>
<feature type="compositionally biased region" description="Polar residues" evidence="1">
    <location>
        <begin position="49"/>
        <end position="58"/>
    </location>
</feature>
<comment type="caution">
    <text evidence="2">The sequence shown here is derived from an EMBL/GenBank/DDBJ whole genome shotgun (WGS) entry which is preliminary data.</text>
</comment>